<reference evidence="9" key="1">
    <citation type="journal article" date="2010" name="Science">
        <title>Plasticity of animal genome architecture unmasked by rapid evolution of a pelagic tunicate.</title>
        <authorList>
            <person name="Denoeud F."/>
            <person name="Henriet S."/>
            <person name="Mungpakdee S."/>
            <person name="Aury J.M."/>
            <person name="Da Silva C."/>
            <person name="Brinkmann H."/>
            <person name="Mikhaleva J."/>
            <person name="Olsen L.C."/>
            <person name="Jubin C."/>
            <person name="Canestro C."/>
            <person name="Bouquet J.M."/>
            <person name="Danks G."/>
            <person name="Poulain J."/>
            <person name="Campsteijn C."/>
            <person name="Adamski M."/>
            <person name="Cross I."/>
            <person name="Yadetie F."/>
            <person name="Muffato M."/>
            <person name="Louis A."/>
            <person name="Butcher S."/>
            <person name="Tsagkogeorga G."/>
            <person name="Konrad A."/>
            <person name="Singh S."/>
            <person name="Jensen M.F."/>
            <person name="Cong E.H."/>
            <person name="Eikeseth-Otteraa H."/>
            <person name="Noel B."/>
            <person name="Anthouard V."/>
            <person name="Porcel B.M."/>
            <person name="Kachouri-Lafond R."/>
            <person name="Nishino A."/>
            <person name="Ugolini M."/>
            <person name="Chourrout P."/>
            <person name="Nishida H."/>
            <person name="Aasland R."/>
            <person name="Huzurbazar S."/>
            <person name="Westhof E."/>
            <person name="Delsuc F."/>
            <person name="Lehrach H."/>
            <person name="Reinhardt R."/>
            <person name="Weissenbach J."/>
            <person name="Roy S.W."/>
            <person name="Artiguenave F."/>
            <person name="Postlethwait J.H."/>
            <person name="Manak J.R."/>
            <person name="Thompson E.M."/>
            <person name="Jaillon O."/>
            <person name="Du Pasquier L."/>
            <person name="Boudinot P."/>
            <person name="Liberles D.A."/>
            <person name="Volff J.N."/>
            <person name="Philippe H."/>
            <person name="Lenhard B."/>
            <person name="Roest Crollius H."/>
            <person name="Wincker P."/>
            <person name="Chourrout D."/>
        </authorList>
    </citation>
    <scope>NUCLEOTIDE SEQUENCE [LARGE SCALE GENOMIC DNA]</scope>
</reference>
<evidence type="ECO:0000256" key="7">
    <source>
        <dbReference type="PIRSR" id="PIRSR602129-50"/>
    </source>
</evidence>
<keyword evidence="6 8" id="KW-0456">Lyase</keyword>
<evidence type="ECO:0000256" key="2">
    <source>
        <dbReference type="ARBA" id="ARBA00009533"/>
    </source>
</evidence>
<dbReference type="InParanoid" id="E4XEL7"/>
<dbReference type="Gene3D" id="3.90.1150.170">
    <property type="match status" value="1"/>
</dbReference>
<keyword evidence="5 7" id="KW-0663">Pyridoxal phosphate</keyword>
<dbReference type="InterPro" id="IPR002129">
    <property type="entry name" value="PyrdxlP-dep_de-COase"/>
</dbReference>
<comment type="cofactor">
    <cofactor evidence="1 7 8">
        <name>pyridoxal 5'-phosphate</name>
        <dbReference type="ChEBI" id="CHEBI:597326"/>
    </cofactor>
</comment>
<dbReference type="Proteomes" id="UP000001307">
    <property type="component" value="Unassembled WGS sequence"/>
</dbReference>
<evidence type="ECO:0000256" key="3">
    <source>
        <dbReference type="ARBA" id="ARBA00011738"/>
    </source>
</evidence>
<dbReference type="InterPro" id="IPR015421">
    <property type="entry name" value="PyrdxlP-dep_Trfase_major"/>
</dbReference>
<dbReference type="AlphaFoldDB" id="E4XEL7"/>
<proteinExistence type="inferred from homology"/>
<dbReference type="OrthoDB" id="392571at2759"/>
<dbReference type="EMBL" id="FN653042">
    <property type="protein sequence ID" value="CBY19512.1"/>
    <property type="molecule type" value="Genomic_DNA"/>
</dbReference>
<comment type="similarity">
    <text evidence="2 8">Belongs to the group II decarboxylase family.</text>
</comment>
<dbReference type="SUPFAM" id="SSF53383">
    <property type="entry name" value="PLP-dependent transferases"/>
    <property type="match status" value="1"/>
</dbReference>
<dbReference type="FunCoup" id="E4XEL7">
    <property type="interactions" value="22"/>
</dbReference>
<evidence type="ECO:0000256" key="1">
    <source>
        <dbReference type="ARBA" id="ARBA00001933"/>
    </source>
</evidence>
<name>E4XEL7_OIKDI</name>
<dbReference type="Gene3D" id="3.40.640.10">
    <property type="entry name" value="Type I PLP-dependent aspartate aminotransferase-like (Major domain)"/>
    <property type="match status" value="1"/>
</dbReference>
<dbReference type="CDD" id="cd06450">
    <property type="entry name" value="DOPA_deC_like"/>
    <property type="match status" value="1"/>
</dbReference>
<organism evidence="9">
    <name type="scientific">Oikopleura dioica</name>
    <name type="common">Tunicate</name>
    <dbReference type="NCBI Taxonomy" id="34765"/>
    <lineage>
        <taxon>Eukaryota</taxon>
        <taxon>Metazoa</taxon>
        <taxon>Chordata</taxon>
        <taxon>Tunicata</taxon>
        <taxon>Appendicularia</taxon>
        <taxon>Copelata</taxon>
        <taxon>Oikopleuridae</taxon>
        <taxon>Oikopleura</taxon>
    </lineage>
</organism>
<dbReference type="PANTHER" id="PTHR45677">
    <property type="entry name" value="GLUTAMATE DECARBOXYLASE-RELATED"/>
    <property type="match status" value="1"/>
</dbReference>
<evidence type="ECO:0008006" key="11">
    <source>
        <dbReference type="Google" id="ProtNLM"/>
    </source>
</evidence>
<dbReference type="InterPro" id="IPR021115">
    <property type="entry name" value="Pyridoxal-P_BS"/>
</dbReference>
<protein>
    <recommendedName>
        <fullName evidence="11">Glutamate decarboxylase</fullName>
    </recommendedName>
</protein>
<evidence type="ECO:0000313" key="10">
    <source>
        <dbReference type="Proteomes" id="UP000001307"/>
    </source>
</evidence>
<dbReference type="Pfam" id="PF00282">
    <property type="entry name" value="Pyridoxal_deC"/>
    <property type="match status" value="1"/>
</dbReference>
<dbReference type="GO" id="GO:0030170">
    <property type="term" value="F:pyridoxal phosphate binding"/>
    <property type="evidence" value="ECO:0007669"/>
    <property type="project" value="InterPro"/>
</dbReference>
<feature type="modified residue" description="N6-(pyridoxal phosphate)lysine" evidence="7">
    <location>
        <position position="251"/>
    </location>
</feature>
<dbReference type="GO" id="GO:0005737">
    <property type="term" value="C:cytoplasm"/>
    <property type="evidence" value="ECO:0007669"/>
    <property type="project" value="TreeGrafter"/>
</dbReference>
<dbReference type="PROSITE" id="PS00392">
    <property type="entry name" value="DDC_GAD_HDC_YDC"/>
    <property type="match status" value="1"/>
</dbReference>
<dbReference type="InterPro" id="IPR015424">
    <property type="entry name" value="PyrdxlP-dep_Trfase"/>
</dbReference>
<evidence type="ECO:0000313" key="9">
    <source>
        <dbReference type="EMBL" id="CBY19512.1"/>
    </source>
</evidence>
<dbReference type="GO" id="GO:0009449">
    <property type="term" value="P:gamma-aminobutyric acid biosynthetic process"/>
    <property type="evidence" value="ECO:0007669"/>
    <property type="project" value="TreeGrafter"/>
</dbReference>
<sequence length="440" mass="49936">MLRHRLEDLTVEILKLQTTISFFYKLKYRHPHYLNQLSSGVDIVTLAADWIISTCNTNMFTYEIAPVFVLKKMEEEVLNKLAIQVGWHSFDGILSPGGSINNLYACMIARHRTMPCAKELGLFGQQRLVMFVSEDAHYSNMRPGIILGIGLNNVVAVKVDKRGAMCVDDLQNRIEEAKAKGWKPFLVIATAGTTVLGAFDPIAAISKVAQEHDIWLHVDAAWGGAVMVSETHRNLIEGVHLADSVTWNPHKLMGVILQCSALLVRHKGLLSACNNMSAEYLFQPDKHYDVRYDTGDKTIQCGRRPDAFKLWLGWRAKGISGFGQSVDKCLALSEYFEAEVRKRPDMFVPVLEKGWYANICFWYVPKRLRCRPHDTIWKAEIHKVAPLLKEKMMFEGTLMITFQPHKGMPNFWRAIVSNPAVRKEDIDYAIAEMDRLGAQL</sequence>
<evidence type="ECO:0000256" key="6">
    <source>
        <dbReference type="ARBA" id="ARBA00023239"/>
    </source>
</evidence>
<gene>
    <name evidence="9" type="ORF">GSOID_T00008657001</name>
</gene>
<evidence type="ECO:0000256" key="4">
    <source>
        <dbReference type="ARBA" id="ARBA00022793"/>
    </source>
</evidence>
<evidence type="ECO:0000256" key="8">
    <source>
        <dbReference type="RuleBase" id="RU000382"/>
    </source>
</evidence>
<comment type="subunit">
    <text evidence="3">Homodimer.</text>
</comment>
<evidence type="ECO:0000256" key="5">
    <source>
        <dbReference type="ARBA" id="ARBA00022898"/>
    </source>
</evidence>
<keyword evidence="10" id="KW-1185">Reference proteome</keyword>
<keyword evidence="4" id="KW-0210">Decarboxylase</keyword>
<dbReference type="GO" id="GO:0004351">
    <property type="term" value="F:glutamate decarboxylase activity"/>
    <property type="evidence" value="ECO:0007669"/>
    <property type="project" value="TreeGrafter"/>
</dbReference>
<dbReference type="PANTHER" id="PTHR45677:SF10">
    <property type="entry name" value="GLUTAMATE DECARBOXYLASE"/>
    <property type="match status" value="1"/>
</dbReference>
<accession>E4XEL7</accession>